<evidence type="ECO:0000313" key="3">
    <source>
        <dbReference type="Proteomes" id="UP000198851"/>
    </source>
</evidence>
<name>A0A1I4FF14_9RHOB</name>
<reference evidence="3" key="1">
    <citation type="submission" date="2016-10" db="EMBL/GenBank/DDBJ databases">
        <authorList>
            <person name="Varghese N."/>
            <person name="Submissions S."/>
        </authorList>
    </citation>
    <scope>NUCLEOTIDE SEQUENCE [LARGE SCALE GENOMIC DNA]</scope>
    <source>
        <strain evidence="3">DSM 28453</strain>
    </source>
</reference>
<sequence>MTEKLDFKKADKPYYTGKVGRWDRIVIPKLQFLTITGQGDPGGAVYARALGALYPLAYGIKFAQKAQGADFVVPPQQSLWWADDPGSFVRAERDKWQWRAMIRMPDGVTADDLDAARAAAAVKLAKKGVDIAALAEVGLLTLEEGDCLQTLHVGPYSDEAPVLADLHDRVMPEAGLTFNGKHHEIYLGDPRRVAPEKLRTILRQPVRPA</sequence>
<feature type="domain" description="GyrI-like small molecule binding" evidence="1">
    <location>
        <begin position="121"/>
        <end position="206"/>
    </location>
</feature>
<evidence type="ECO:0000259" key="1">
    <source>
        <dbReference type="Pfam" id="PF06445"/>
    </source>
</evidence>
<dbReference type="SUPFAM" id="SSF55136">
    <property type="entry name" value="Probable bacterial effector-binding domain"/>
    <property type="match status" value="1"/>
</dbReference>
<dbReference type="Proteomes" id="UP000198851">
    <property type="component" value="Unassembled WGS sequence"/>
</dbReference>
<dbReference type="AlphaFoldDB" id="A0A1I4FF14"/>
<gene>
    <name evidence="2" type="ORF">SAMN04488036_1067</name>
</gene>
<dbReference type="RefSeq" id="WP_093324648.1">
    <property type="nucleotide sequence ID" value="NZ_FOSZ01000006.1"/>
</dbReference>
<accession>A0A1I4FF14</accession>
<organism evidence="2 3">
    <name type="scientific">Shimia haliotis</name>
    <dbReference type="NCBI Taxonomy" id="1280847"/>
    <lineage>
        <taxon>Bacteria</taxon>
        <taxon>Pseudomonadati</taxon>
        <taxon>Pseudomonadota</taxon>
        <taxon>Alphaproteobacteria</taxon>
        <taxon>Rhodobacterales</taxon>
        <taxon>Roseobacteraceae</taxon>
    </lineage>
</organism>
<proteinExistence type="predicted"/>
<evidence type="ECO:0000313" key="2">
    <source>
        <dbReference type="EMBL" id="SFL16565.1"/>
    </source>
</evidence>
<dbReference type="InterPro" id="IPR011256">
    <property type="entry name" value="Reg_factor_effector_dom_sf"/>
</dbReference>
<keyword evidence="3" id="KW-1185">Reference proteome</keyword>
<dbReference type="EMBL" id="FOSZ01000006">
    <property type="protein sequence ID" value="SFL16565.1"/>
    <property type="molecule type" value="Genomic_DNA"/>
</dbReference>
<dbReference type="InterPro" id="IPR029442">
    <property type="entry name" value="GyrI-like"/>
</dbReference>
<protein>
    <recommendedName>
        <fullName evidence="1">GyrI-like small molecule binding domain-containing protein</fullName>
    </recommendedName>
</protein>
<dbReference type="Pfam" id="PF06445">
    <property type="entry name" value="GyrI-like"/>
    <property type="match status" value="1"/>
</dbReference>
<dbReference type="Gene3D" id="3.20.80.10">
    <property type="entry name" value="Regulatory factor, effector binding domain"/>
    <property type="match status" value="1"/>
</dbReference>
<dbReference type="OrthoDB" id="4772335at2"/>